<evidence type="ECO:0000313" key="2">
    <source>
        <dbReference type="EMBL" id="AYQ74177.1"/>
    </source>
</evidence>
<dbReference type="EMBL" id="CP033433">
    <property type="protein sequence ID" value="AYQ74177.1"/>
    <property type="molecule type" value="Genomic_DNA"/>
</dbReference>
<reference evidence="2 3" key="1">
    <citation type="submission" date="2018-10" db="EMBL/GenBank/DDBJ databases">
        <title>Genome Sequence of Cohnella sp.</title>
        <authorList>
            <person name="Srinivasan S."/>
            <person name="Kim M.K."/>
        </authorList>
    </citation>
    <scope>NUCLEOTIDE SEQUENCE [LARGE SCALE GENOMIC DNA]</scope>
    <source>
        <strain evidence="2 3">18JY8-7</strain>
    </source>
</reference>
<proteinExistence type="predicted"/>
<feature type="transmembrane region" description="Helical" evidence="1">
    <location>
        <begin position="12"/>
        <end position="31"/>
    </location>
</feature>
<evidence type="ECO:0000313" key="3">
    <source>
        <dbReference type="Proteomes" id="UP000269097"/>
    </source>
</evidence>
<dbReference type="Proteomes" id="UP000269097">
    <property type="component" value="Chromosome"/>
</dbReference>
<keyword evidence="3" id="KW-1185">Reference proteome</keyword>
<accession>A0A3G3K297</accession>
<organism evidence="2 3">
    <name type="scientific">Cohnella candidum</name>
    <dbReference type="NCBI Taxonomy" id="2674991"/>
    <lineage>
        <taxon>Bacteria</taxon>
        <taxon>Bacillati</taxon>
        <taxon>Bacillota</taxon>
        <taxon>Bacilli</taxon>
        <taxon>Bacillales</taxon>
        <taxon>Paenibacillaceae</taxon>
        <taxon>Cohnella</taxon>
    </lineage>
</organism>
<dbReference type="KEGG" id="coh:EAV92_17365"/>
<keyword evidence="1" id="KW-0472">Membrane</keyword>
<dbReference type="AlphaFoldDB" id="A0A3G3K297"/>
<name>A0A3G3K297_9BACL</name>
<protein>
    <submittedName>
        <fullName evidence="2">Uncharacterized protein</fullName>
    </submittedName>
</protein>
<keyword evidence="1" id="KW-0812">Transmembrane</keyword>
<evidence type="ECO:0000256" key="1">
    <source>
        <dbReference type="SAM" id="Phobius"/>
    </source>
</evidence>
<sequence>MILENQRKWRTWTGIIATAVLLSAIGFYSTAKADTASTPGTADDPIVTKGYVDQKVAELVKVELDKLGPLNGGNTGNAGDAATGMAPIEVVTVPLGKSIIVKAGGELIVRAGTAVAVSTDTNGLSDMTDGVDIAPGKRVGNNHFILFPRDGRGVKHDPKSKAELIVLVRGGYELK</sequence>
<gene>
    <name evidence="2" type="ORF">EAV92_17365</name>
</gene>
<keyword evidence="1" id="KW-1133">Transmembrane helix</keyword>